<dbReference type="PANTHER" id="PTHR18929">
    <property type="entry name" value="PROTEIN DISULFIDE ISOMERASE"/>
    <property type="match status" value="1"/>
</dbReference>
<protein>
    <recommendedName>
        <fullName evidence="4 13">Protein disulfide-isomerase</fullName>
        <ecNumber evidence="4 13">5.3.4.1</ecNumber>
    </recommendedName>
</protein>
<keyword evidence="6" id="KW-0677">Repeat</keyword>
<keyword evidence="9 13" id="KW-0413">Isomerase</keyword>
<evidence type="ECO:0000256" key="5">
    <source>
        <dbReference type="ARBA" id="ARBA00022729"/>
    </source>
</evidence>
<dbReference type="AlphaFoldDB" id="A0A443STW1"/>
<evidence type="ECO:0000256" key="6">
    <source>
        <dbReference type="ARBA" id="ARBA00022737"/>
    </source>
</evidence>
<dbReference type="FunFam" id="3.40.30.10:FF:000023">
    <property type="entry name" value="Protein disulfide-isomerase"/>
    <property type="match status" value="1"/>
</dbReference>
<evidence type="ECO:0000259" key="14">
    <source>
        <dbReference type="PROSITE" id="PS51352"/>
    </source>
</evidence>
<keyword evidence="16" id="KW-1185">Reference proteome</keyword>
<dbReference type="Pfam" id="PF13848">
    <property type="entry name" value="Thioredoxin_6"/>
    <property type="match status" value="1"/>
</dbReference>
<evidence type="ECO:0000313" key="16">
    <source>
        <dbReference type="Proteomes" id="UP000288716"/>
    </source>
</evidence>
<dbReference type="STRING" id="299467.A0A443STW1"/>
<dbReference type="PRINTS" id="PR00421">
    <property type="entry name" value="THIOREDOXIN"/>
</dbReference>
<dbReference type="GO" id="GO:0034976">
    <property type="term" value="P:response to endoplasmic reticulum stress"/>
    <property type="evidence" value="ECO:0007669"/>
    <property type="project" value="TreeGrafter"/>
</dbReference>
<evidence type="ECO:0000256" key="12">
    <source>
        <dbReference type="RuleBase" id="RU004208"/>
    </source>
</evidence>
<evidence type="ECO:0000256" key="11">
    <source>
        <dbReference type="PIRSR" id="PIRSR605792-51"/>
    </source>
</evidence>
<dbReference type="InterPro" id="IPR005788">
    <property type="entry name" value="PDI_thioredoxin-like_dom"/>
</dbReference>
<evidence type="ECO:0000313" key="15">
    <source>
        <dbReference type="EMBL" id="RWS30966.1"/>
    </source>
</evidence>
<dbReference type="PROSITE" id="PS00194">
    <property type="entry name" value="THIOREDOXIN_1"/>
    <property type="match status" value="3"/>
</dbReference>
<dbReference type="FunFam" id="3.40.30.10:FF:000017">
    <property type="entry name" value="Protein disulfide-isomerase A4"/>
    <property type="match status" value="1"/>
</dbReference>
<dbReference type="GO" id="GO:0006457">
    <property type="term" value="P:protein folding"/>
    <property type="evidence" value="ECO:0007669"/>
    <property type="project" value="TreeGrafter"/>
</dbReference>
<comment type="caution">
    <text evidence="15">The sequence shown here is derived from an EMBL/GenBank/DDBJ whole genome shotgun (WGS) entry which is preliminary data.</text>
</comment>
<dbReference type="GO" id="GO:0003756">
    <property type="term" value="F:protein disulfide isomerase activity"/>
    <property type="evidence" value="ECO:0007669"/>
    <property type="project" value="UniProtKB-EC"/>
</dbReference>
<evidence type="ECO:0000256" key="9">
    <source>
        <dbReference type="ARBA" id="ARBA00023235"/>
    </source>
</evidence>
<keyword evidence="10 11" id="KW-0676">Redox-active center</keyword>
<evidence type="ECO:0000256" key="7">
    <source>
        <dbReference type="ARBA" id="ARBA00022824"/>
    </source>
</evidence>
<organism evidence="15 16">
    <name type="scientific">Leptotrombidium deliense</name>
    <dbReference type="NCBI Taxonomy" id="299467"/>
    <lineage>
        <taxon>Eukaryota</taxon>
        <taxon>Metazoa</taxon>
        <taxon>Ecdysozoa</taxon>
        <taxon>Arthropoda</taxon>
        <taxon>Chelicerata</taxon>
        <taxon>Arachnida</taxon>
        <taxon>Acari</taxon>
        <taxon>Acariformes</taxon>
        <taxon>Trombidiformes</taxon>
        <taxon>Prostigmata</taxon>
        <taxon>Anystina</taxon>
        <taxon>Parasitengona</taxon>
        <taxon>Trombiculoidea</taxon>
        <taxon>Trombiculidae</taxon>
        <taxon>Leptotrombidium</taxon>
    </lineage>
</organism>
<dbReference type="GO" id="GO:0009986">
    <property type="term" value="C:cell surface"/>
    <property type="evidence" value="ECO:0007669"/>
    <property type="project" value="TreeGrafter"/>
</dbReference>
<evidence type="ECO:0000256" key="2">
    <source>
        <dbReference type="ARBA" id="ARBA00004319"/>
    </source>
</evidence>
<name>A0A443STW1_9ACAR</name>
<dbReference type="PROSITE" id="PS51352">
    <property type="entry name" value="THIOREDOXIN_2"/>
    <property type="match status" value="3"/>
</dbReference>
<dbReference type="PANTHER" id="PTHR18929:SF210">
    <property type="entry name" value="PROTEIN DISULFIDE-ISOMERASE A4"/>
    <property type="match status" value="1"/>
</dbReference>
<feature type="chain" id="PRO_5018823187" description="Protein disulfide-isomerase" evidence="13">
    <location>
        <begin position="26"/>
        <end position="625"/>
    </location>
</feature>
<proteinExistence type="inferred from homology"/>
<sequence length="625" mass="71830">MSRDVRSLFYVTLVFVALYIPVVEGFGDDVTIGVEDDVLVLNSDNFDRVVYSNKVILLEFYAPWCGHCKALAPEFAKAAKILKENDPKVVLAKVDATVEEQLSKKFEVTGFPTLFYFKNGVKYEYDGPRTSSGIVEYMKEKADPNWIPPKDMVIVLTSDNFTEVVANEEIILVEFYAPWCGHCKQLAPEYKRAAKELSEIPKPIKLAKVDATVENELREKFDVKGFPTMYIFRKGKRYKYDGPREERGIVSYMKEQQKPPSTVLQSVKQILKVVEKGSNMGQTAGPTIVAFFDNENSPFYQLYIDAGNEQRDKQFRFFHTFDKSIREQLKEKVNNIVLFQPEIFTSKFEPSRYRLQISDETNKDEIIYFIGNNSLPLVGHRSYENSWLYENKFPLVVVYYDVDFSFDHIVSTQIVRQKVLEVANKYRGKITFAISKESEYESELKDLGLEDSGEDVNVGLFKEPNVRYAMEADDEFNEENLATFVENALLDKIPQKIKSIPEPAVNDGPVTIVVGSTFKKLVTETKKDVLIEFYAPWCGHCKALEPIYSKLGEKYKHKNDVLTIAKIDATSNDYPSMYEVEGYPTIYYLSAKNKEKPFLYNGERKLKDLSKFVDSMLDSPVKEEL</sequence>
<feature type="domain" description="Thioredoxin" evidence="14">
    <location>
        <begin position="14"/>
        <end position="143"/>
    </location>
</feature>
<feature type="disulfide bond" description="Redox-active" evidence="11">
    <location>
        <begin position="538"/>
        <end position="541"/>
    </location>
</feature>
<dbReference type="NCBIfam" id="TIGR01130">
    <property type="entry name" value="ER_PDI_fam"/>
    <property type="match status" value="1"/>
</dbReference>
<dbReference type="InterPro" id="IPR005792">
    <property type="entry name" value="Prot_disulphide_isomerase"/>
</dbReference>
<dbReference type="InterPro" id="IPR013766">
    <property type="entry name" value="Thioredoxin_domain"/>
</dbReference>
<keyword evidence="5 13" id="KW-0732">Signal</keyword>
<feature type="disulfide bond" description="Redox-active" evidence="11">
    <location>
        <begin position="180"/>
        <end position="183"/>
    </location>
</feature>
<dbReference type="SUPFAM" id="SSF52833">
    <property type="entry name" value="Thioredoxin-like"/>
    <property type="match status" value="5"/>
</dbReference>
<evidence type="ECO:0000256" key="3">
    <source>
        <dbReference type="ARBA" id="ARBA00006347"/>
    </source>
</evidence>
<dbReference type="Gene3D" id="3.40.30.10">
    <property type="entry name" value="Glutaredoxin"/>
    <property type="match status" value="5"/>
</dbReference>
<dbReference type="GO" id="GO:0005788">
    <property type="term" value="C:endoplasmic reticulum lumen"/>
    <property type="evidence" value="ECO:0007669"/>
    <property type="project" value="UniProtKB-SubCell"/>
</dbReference>
<dbReference type="NCBIfam" id="TIGR01126">
    <property type="entry name" value="pdi_dom"/>
    <property type="match status" value="3"/>
</dbReference>
<dbReference type="InterPro" id="IPR017937">
    <property type="entry name" value="Thioredoxin_CS"/>
</dbReference>
<reference evidence="15 16" key="1">
    <citation type="journal article" date="2018" name="Gigascience">
        <title>Genomes of trombidid mites reveal novel predicted allergens and laterally-transferred genes associated with secondary metabolism.</title>
        <authorList>
            <person name="Dong X."/>
            <person name="Chaisiri K."/>
            <person name="Xia D."/>
            <person name="Armstrong S.D."/>
            <person name="Fang Y."/>
            <person name="Donnelly M.J."/>
            <person name="Kadowaki T."/>
            <person name="McGarry J.W."/>
            <person name="Darby A.C."/>
            <person name="Makepeace B.L."/>
        </authorList>
    </citation>
    <scope>NUCLEOTIDE SEQUENCE [LARGE SCALE GENOMIC DNA]</scope>
    <source>
        <strain evidence="15">UoL-UT</strain>
    </source>
</reference>
<dbReference type="EC" id="5.3.4.1" evidence="4 13"/>
<dbReference type="Proteomes" id="UP000288716">
    <property type="component" value="Unassembled WGS sequence"/>
</dbReference>
<feature type="domain" description="Thioredoxin" evidence="14">
    <location>
        <begin position="491"/>
        <end position="618"/>
    </location>
</feature>
<comment type="subcellular location">
    <subcellularLocation>
        <location evidence="2">Endoplasmic reticulum lumen</location>
    </subcellularLocation>
</comment>
<gene>
    <name evidence="15" type="ORF">B4U80_06132</name>
</gene>
<dbReference type="InterPro" id="IPR036249">
    <property type="entry name" value="Thioredoxin-like_sf"/>
</dbReference>
<accession>A0A443STW1</accession>
<feature type="domain" description="Thioredoxin" evidence="14">
    <location>
        <begin position="152"/>
        <end position="258"/>
    </location>
</feature>
<evidence type="ECO:0000256" key="10">
    <source>
        <dbReference type="ARBA" id="ARBA00023284"/>
    </source>
</evidence>
<keyword evidence="8 11" id="KW-1015">Disulfide bond</keyword>
<dbReference type="CDD" id="cd02995">
    <property type="entry name" value="PDI_a_PDI_a'_C"/>
    <property type="match status" value="1"/>
</dbReference>
<dbReference type="CDD" id="cd02961">
    <property type="entry name" value="PDI_a_family"/>
    <property type="match status" value="2"/>
</dbReference>
<evidence type="ECO:0000256" key="1">
    <source>
        <dbReference type="ARBA" id="ARBA00001182"/>
    </source>
</evidence>
<dbReference type="OrthoDB" id="427280at2759"/>
<evidence type="ECO:0000256" key="8">
    <source>
        <dbReference type="ARBA" id="ARBA00023157"/>
    </source>
</evidence>
<evidence type="ECO:0000256" key="13">
    <source>
        <dbReference type="RuleBase" id="RU361130"/>
    </source>
</evidence>
<keyword evidence="7" id="KW-0256">Endoplasmic reticulum</keyword>
<dbReference type="VEuPathDB" id="VectorBase:LDEU001074"/>
<comment type="similarity">
    <text evidence="3 12">Belongs to the protein disulfide isomerase family.</text>
</comment>
<evidence type="ECO:0000256" key="4">
    <source>
        <dbReference type="ARBA" id="ARBA00012723"/>
    </source>
</evidence>
<comment type="catalytic activity">
    <reaction evidence="1 13">
        <text>Catalyzes the rearrangement of -S-S- bonds in proteins.</text>
        <dbReference type="EC" id="5.3.4.1"/>
    </reaction>
</comment>
<dbReference type="EMBL" id="NCKV01000313">
    <property type="protein sequence ID" value="RWS30966.1"/>
    <property type="molecule type" value="Genomic_DNA"/>
</dbReference>
<dbReference type="Pfam" id="PF00085">
    <property type="entry name" value="Thioredoxin"/>
    <property type="match status" value="3"/>
</dbReference>
<feature type="signal peptide" evidence="13">
    <location>
        <begin position="1"/>
        <end position="25"/>
    </location>
</feature>